<dbReference type="GO" id="GO:0031418">
    <property type="term" value="F:L-ascorbic acid binding"/>
    <property type="evidence" value="ECO:0007669"/>
    <property type="project" value="UniProtKB-KW"/>
</dbReference>
<evidence type="ECO:0000256" key="6">
    <source>
        <dbReference type="ARBA" id="ARBA00023004"/>
    </source>
</evidence>
<keyword evidence="6" id="KW-0408">Iron</keyword>
<evidence type="ECO:0000259" key="7">
    <source>
        <dbReference type="PROSITE" id="PS51471"/>
    </source>
</evidence>
<dbReference type="GO" id="GO:0004656">
    <property type="term" value="F:procollagen-proline 4-dioxygenase activity"/>
    <property type="evidence" value="ECO:0007669"/>
    <property type="project" value="TreeGrafter"/>
</dbReference>
<keyword evidence="3" id="KW-0847">Vitamin C</keyword>
<keyword evidence="9" id="KW-1185">Reference proteome</keyword>
<dbReference type="SMART" id="SM00702">
    <property type="entry name" value="P4Hc"/>
    <property type="match status" value="1"/>
</dbReference>
<evidence type="ECO:0000313" key="8">
    <source>
        <dbReference type="EMBL" id="PYE36736.1"/>
    </source>
</evidence>
<evidence type="ECO:0000256" key="3">
    <source>
        <dbReference type="ARBA" id="ARBA00022896"/>
    </source>
</evidence>
<feature type="domain" description="Fe2OG dioxygenase" evidence="7">
    <location>
        <begin position="90"/>
        <end position="196"/>
    </location>
</feature>
<evidence type="ECO:0000256" key="5">
    <source>
        <dbReference type="ARBA" id="ARBA00023002"/>
    </source>
</evidence>
<dbReference type="InterPro" id="IPR006620">
    <property type="entry name" value="Pro_4_hyd_alph"/>
</dbReference>
<protein>
    <submittedName>
        <fullName evidence="8">Putative 2-oxoglutarate/Fe(II)-dependent dioxygenase YbiX</fullName>
    </submittedName>
</protein>
<evidence type="ECO:0000256" key="1">
    <source>
        <dbReference type="ARBA" id="ARBA00001961"/>
    </source>
</evidence>
<dbReference type="InterPro" id="IPR005123">
    <property type="entry name" value="Oxoglu/Fe-dep_dioxygenase_dom"/>
</dbReference>
<dbReference type="InterPro" id="IPR044862">
    <property type="entry name" value="Pro_4_hyd_alph_FE2OG_OXY"/>
</dbReference>
<comment type="caution">
    <text evidence="8">The sequence shown here is derived from an EMBL/GenBank/DDBJ whole genome shotgun (WGS) entry which is preliminary data.</text>
</comment>
<dbReference type="SUPFAM" id="SSF51197">
    <property type="entry name" value="Clavaminate synthase-like"/>
    <property type="match status" value="1"/>
</dbReference>
<dbReference type="OrthoDB" id="269774at2"/>
<keyword evidence="4 8" id="KW-0223">Dioxygenase</keyword>
<reference evidence="8 9" key="1">
    <citation type="submission" date="2018-06" db="EMBL/GenBank/DDBJ databases">
        <title>Genomic Encyclopedia of Type Strains, Phase III (KMG-III): the genomes of soil and plant-associated and newly described type strains.</title>
        <authorList>
            <person name="Whitman W."/>
        </authorList>
    </citation>
    <scope>NUCLEOTIDE SEQUENCE [LARGE SCALE GENOMIC DNA]</scope>
    <source>
        <strain evidence="8 9">CECT 5889</strain>
    </source>
</reference>
<accession>A0A2V4UJE5</accession>
<dbReference type="Proteomes" id="UP000247746">
    <property type="component" value="Unassembled WGS sequence"/>
</dbReference>
<dbReference type="AlphaFoldDB" id="A0A2V4UJE5"/>
<dbReference type="GO" id="GO:0005506">
    <property type="term" value="F:iron ion binding"/>
    <property type="evidence" value="ECO:0007669"/>
    <property type="project" value="InterPro"/>
</dbReference>
<dbReference type="InterPro" id="IPR045054">
    <property type="entry name" value="P4HA-like"/>
</dbReference>
<dbReference type="Pfam" id="PF13640">
    <property type="entry name" value="2OG-FeII_Oxy_3"/>
    <property type="match status" value="1"/>
</dbReference>
<dbReference type="Gene3D" id="2.60.120.620">
    <property type="entry name" value="q2cbj1_9rhob like domain"/>
    <property type="match status" value="1"/>
</dbReference>
<name>A0A2V4UJE5_9GAMM</name>
<keyword evidence="5" id="KW-0560">Oxidoreductase</keyword>
<gene>
    <name evidence="8" type="ORF">DFP82_11185</name>
</gene>
<keyword evidence="2" id="KW-0479">Metal-binding</keyword>
<dbReference type="EMBL" id="QJSU01000011">
    <property type="protein sequence ID" value="PYE36736.1"/>
    <property type="molecule type" value="Genomic_DNA"/>
</dbReference>
<dbReference type="RefSeq" id="WP_110924203.1">
    <property type="nucleotide sequence ID" value="NZ_QJSU01000011.1"/>
</dbReference>
<dbReference type="PANTHER" id="PTHR10869:SF246">
    <property type="entry name" value="TRANSMEMBRANE PROLYL 4-HYDROXYLASE"/>
    <property type="match status" value="1"/>
</dbReference>
<evidence type="ECO:0000256" key="2">
    <source>
        <dbReference type="ARBA" id="ARBA00022723"/>
    </source>
</evidence>
<organism evidence="8 9">
    <name type="scientific">Psychrobacter fozii</name>
    <dbReference type="NCBI Taxonomy" id="198480"/>
    <lineage>
        <taxon>Bacteria</taxon>
        <taxon>Pseudomonadati</taxon>
        <taxon>Pseudomonadota</taxon>
        <taxon>Gammaproteobacteria</taxon>
        <taxon>Moraxellales</taxon>
        <taxon>Moraxellaceae</taxon>
        <taxon>Psychrobacter</taxon>
    </lineage>
</organism>
<dbReference type="PROSITE" id="PS51471">
    <property type="entry name" value="FE2OG_OXY"/>
    <property type="match status" value="1"/>
</dbReference>
<evidence type="ECO:0000313" key="9">
    <source>
        <dbReference type="Proteomes" id="UP000247746"/>
    </source>
</evidence>
<proteinExistence type="predicted"/>
<dbReference type="PANTHER" id="PTHR10869">
    <property type="entry name" value="PROLYL 4-HYDROXYLASE ALPHA SUBUNIT"/>
    <property type="match status" value="1"/>
</dbReference>
<evidence type="ECO:0000256" key="4">
    <source>
        <dbReference type="ARBA" id="ARBA00022964"/>
    </source>
</evidence>
<sequence>MKNLNVIRNLPLICTIDHVFNELECEKLIEKSEVQQYEQAQITLGNDQFRTDTSVRNNDRIIFDDADLAKELFDQVACYLPKTWDEGLWELSGLNERFRYYRYGEGQTFKPHFDGAYEQGKFHKSFLTLLFYLNDDFEGGETKFYQWQGGWYNNDTPTYIVTPKKGQALLFAHLQLHEGAPVISGVKYVLRTDVMYRAICL</sequence>
<comment type="cofactor">
    <cofactor evidence="1">
        <name>L-ascorbate</name>
        <dbReference type="ChEBI" id="CHEBI:38290"/>
    </cofactor>
</comment>